<gene>
    <name evidence="3" type="ORF">BGCPKDLD_1864</name>
</gene>
<protein>
    <recommendedName>
        <fullName evidence="2">UPF0235 protein BGCPKDLD_1864</fullName>
    </recommendedName>
</protein>
<evidence type="ECO:0000313" key="4">
    <source>
        <dbReference type="Proteomes" id="UP001055093"/>
    </source>
</evidence>
<dbReference type="Proteomes" id="UP001055093">
    <property type="component" value="Unassembled WGS sequence"/>
</dbReference>
<evidence type="ECO:0000256" key="2">
    <source>
        <dbReference type="HAMAP-Rule" id="MF_00634"/>
    </source>
</evidence>
<name>A0ABQ4USR0_9HYPH</name>
<dbReference type="HAMAP" id="MF_00634">
    <property type="entry name" value="UPF0235"/>
    <property type="match status" value="1"/>
</dbReference>
<comment type="caution">
    <text evidence="3">The sequence shown here is derived from an EMBL/GenBank/DDBJ whole genome shotgun (WGS) entry which is preliminary data.</text>
</comment>
<proteinExistence type="inferred from homology"/>
<comment type="similarity">
    <text evidence="1 2">Belongs to the UPF0235 family.</text>
</comment>
<evidence type="ECO:0000256" key="1">
    <source>
        <dbReference type="ARBA" id="ARBA00010364"/>
    </source>
</evidence>
<dbReference type="EMBL" id="BPRE01000005">
    <property type="protein sequence ID" value="GJE75281.1"/>
    <property type="molecule type" value="Genomic_DNA"/>
</dbReference>
<reference evidence="3" key="1">
    <citation type="journal article" date="2021" name="Front. Microbiol.">
        <title>Comprehensive Comparative Genomics and Phenotyping of Methylobacterium Species.</title>
        <authorList>
            <person name="Alessa O."/>
            <person name="Ogura Y."/>
            <person name="Fujitani Y."/>
            <person name="Takami H."/>
            <person name="Hayashi T."/>
            <person name="Sahin N."/>
            <person name="Tani A."/>
        </authorList>
    </citation>
    <scope>NUCLEOTIDE SEQUENCE</scope>
    <source>
        <strain evidence="3">DSM 14458</strain>
    </source>
</reference>
<dbReference type="RefSeq" id="WP_238307909.1">
    <property type="nucleotide sequence ID" value="NZ_BPRE01000005.1"/>
</dbReference>
<evidence type="ECO:0000313" key="3">
    <source>
        <dbReference type="EMBL" id="GJE75281.1"/>
    </source>
</evidence>
<accession>A0ABQ4USR0</accession>
<dbReference type="SUPFAM" id="SSF69786">
    <property type="entry name" value="YggU-like"/>
    <property type="match status" value="1"/>
</dbReference>
<dbReference type="InterPro" id="IPR036591">
    <property type="entry name" value="YggU-like_sf"/>
</dbReference>
<keyword evidence="4" id="KW-1185">Reference proteome</keyword>
<dbReference type="InterPro" id="IPR003746">
    <property type="entry name" value="DUF167"/>
</dbReference>
<dbReference type="SMART" id="SM01152">
    <property type="entry name" value="DUF167"/>
    <property type="match status" value="1"/>
</dbReference>
<dbReference type="NCBIfam" id="TIGR00251">
    <property type="entry name" value="DUF167 family protein"/>
    <property type="match status" value="1"/>
</dbReference>
<sequence>MVLTVRLTPRAARDGLDGVRVEADGRPVLGLRVTAAPVDGAANAALIAFVARSLGQRRGDVALVAGDTARIKRLRLSGDPTRLAARIDDWIAGRDGRR</sequence>
<dbReference type="Gene3D" id="3.30.1200.10">
    <property type="entry name" value="YggU-like"/>
    <property type="match status" value="1"/>
</dbReference>
<organism evidence="3 4">
    <name type="scientific">Methylorubrum suomiense</name>
    <dbReference type="NCBI Taxonomy" id="144191"/>
    <lineage>
        <taxon>Bacteria</taxon>
        <taxon>Pseudomonadati</taxon>
        <taxon>Pseudomonadota</taxon>
        <taxon>Alphaproteobacteria</taxon>
        <taxon>Hyphomicrobiales</taxon>
        <taxon>Methylobacteriaceae</taxon>
        <taxon>Methylorubrum</taxon>
    </lineage>
</organism>
<dbReference type="Pfam" id="PF02594">
    <property type="entry name" value="DUF167"/>
    <property type="match status" value="1"/>
</dbReference>
<reference evidence="3" key="2">
    <citation type="submission" date="2021-08" db="EMBL/GenBank/DDBJ databases">
        <authorList>
            <person name="Tani A."/>
            <person name="Ola A."/>
            <person name="Ogura Y."/>
            <person name="Katsura K."/>
            <person name="Hayashi T."/>
        </authorList>
    </citation>
    <scope>NUCLEOTIDE SEQUENCE</scope>
    <source>
        <strain evidence="3">DSM 14458</strain>
    </source>
</reference>